<evidence type="ECO:0000256" key="6">
    <source>
        <dbReference type="ARBA" id="ARBA00038076"/>
    </source>
</evidence>
<feature type="transmembrane region" description="Helical" evidence="8">
    <location>
        <begin position="815"/>
        <end position="836"/>
    </location>
</feature>
<dbReference type="Pfam" id="PF12704">
    <property type="entry name" value="MacB_PCD"/>
    <property type="match status" value="2"/>
</dbReference>
<evidence type="ECO:0000256" key="5">
    <source>
        <dbReference type="ARBA" id="ARBA00023136"/>
    </source>
</evidence>
<feature type="compositionally biased region" description="Polar residues" evidence="7">
    <location>
        <begin position="123"/>
        <end position="132"/>
    </location>
</feature>
<sequence>MLRTALRNVLAHKARLIMTALAVLLGVAFVSGTLVFAETTANAFRDASAQSLKGVAVSVRADQATSMDPAAPDTAGGEGGASGTALDAALAQKIRQLPGVASVRPTVHGQATLAGKDGRPVNADTNGQNLATNYLPGQHGKGGQDGKDSGHGKDSHYPLKEGRGPAAAGELALDAKTAAKAGYRIGDTVRLATDGPALTKKLVGIVSTDDPQVTAGATLTLFDTRTAQQLFHHPGQFDEIAVAASPGTDEYALTDRVQALLPKEGVRATSGAELAAEQSAQIAENTGYLAKTLLVFAGIALFVGVFLIANTFTMLIAQRSREIALLRAVGASRRQVVRSVLIEAALLGLVSSVGGFALGLGIAAAMGPLLNTTGAALPDGPLVITPAAPLSSLAVGVLVTVLAAWLPSRKAAKIAPVAALSSIDQAPPARTLRVRNVLGALLTGAGVLVMLYVSTLRTSKESNLMTAMFGAALTLGGVIVLAPLLSRPLITLAGKVTTRFFGVGGKLARQNALRNPRRTAATASALMIGLALITGLTVGAHSAQHAMAKEATQGLTADYKVNYSTARGLDADAPGKIARVPGVAAAAPLTTAQFDTRGQYAVITGTDPKAFGKAAQLDFRAGSLNDIGPGKIAVSDEFAKRAGLQIGATLDAKMGDGMDTGAAQKEHTTGRKGTAQQKKLTVVGIYAKTRTLDEALGTLTDVLPHSVTKQLDNVLVKAEPGRTAGLDRKIRAALGDSPLLKVRSQEQLIKDNNESVTTVLSMMYGLLGMAVVIAILGVVNTLAMSVFERTREIGMLRAIGLDRSGIRQMVRLESVVISLFGAVLGIGTGIFLAWSAGGLTTTSMQEYETVLPWERLGTFLVLALMIGVLAAIWPARRAARLNMLRSIQST</sequence>
<comment type="similarity">
    <text evidence="6">Belongs to the ABC-4 integral membrane protein family.</text>
</comment>
<evidence type="ECO:0000256" key="7">
    <source>
        <dbReference type="SAM" id="MobiDB-lite"/>
    </source>
</evidence>
<dbReference type="InterPro" id="IPR050250">
    <property type="entry name" value="Macrolide_Exporter_MacB"/>
</dbReference>
<evidence type="ECO:0000259" key="9">
    <source>
        <dbReference type="Pfam" id="PF02687"/>
    </source>
</evidence>
<feature type="transmembrane region" description="Helical" evidence="8">
    <location>
        <begin position="340"/>
        <end position="367"/>
    </location>
</feature>
<gene>
    <name evidence="11" type="ORF">FCH28_04390</name>
</gene>
<dbReference type="Proteomes" id="UP000308697">
    <property type="component" value="Unassembled WGS sequence"/>
</dbReference>
<dbReference type="InterPro" id="IPR003838">
    <property type="entry name" value="ABC3_permease_C"/>
</dbReference>
<feature type="transmembrane region" description="Helical" evidence="8">
    <location>
        <begin position="293"/>
        <end position="317"/>
    </location>
</feature>
<evidence type="ECO:0000256" key="3">
    <source>
        <dbReference type="ARBA" id="ARBA00022692"/>
    </source>
</evidence>
<feature type="domain" description="ABC3 transporter permease C-terminal" evidence="9">
    <location>
        <begin position="295"/>
        <end position="416"/>
    </location>
</feature>
<keyword evidence="5 8" id="KW-0472">Membrane</keyword>
<dbReference type="RefSeq" id="WP_136738387.1">
    <property type="nucleotide sequence ID" value="NZ_SUMB01000002.1"/>
</dbReference>
<feature type="transmembrane region" description="Helical" evidence="8">
    <location>
        <begin position="437"/>
        <end position="455"/>
    </location>
</feature>
<comment type="subcellular location">
    <subcellularLocation>
        <location evidence="1">Cell membrane</location>
        <topology evidence="1">Multi-pass membrane protein</topology>
    </subcellularLocation>
</comment>
<feature type="domain" description="MacB-like periplasmic core" evidence="10">
    <location>
        <begin position="17"/>
        <end position="259"/>
    </location>
</feature>
<keyword evidence="2" id="KW-1003">Cell membrane</keyword>
<name>A0A4V5MLD3_9ACTN</name>
<accession>A0A4V5MLD3</accession>
<reference evidence="11 12" key="1">
    <citation type="submission" date="2019-04" db="EMBL/GenBank/DDBJ databases">
        <title>Streptomyces piniterrae sp. nov., a heliquinomycin-producing actinomycete isolated from rhizosphere soil of Pinus yunnanensis.</title>
        <authorList>
            <person name="Zhuang X."/>
            <person name="Zhao J."/>
        </authorList>
    </citation>
    <scope>NUCLEOTIDE SEQUENCE [LARGE SCALE GENOMIC DNA]</scope>
    <source>
        <strain evidence="12">jys28</strain>
    </source>
</reference>
<protein>
    <submittedName>
        <fullName evidence="11">ABC transporter permease</fullName>
    </submittedName>
</protein>
<dbReference type="AlphaFoldDB" id="A0A4V5MLD3"/>
<feature type="region of interest" description="Disordered" evidence="7">
    <location>
        <begin position="111"/>
        <end position="164"/>
    </location>
</feature>
<evidence type="ECO:0000313" key="12">
    <source>
        <dbReference type="Proteomes" id="UP000308697"/>
    </source>
</evidence>
<evidence type="ECO:0000259" key="10">
    <source>
        <dbReference type="Pfam" id="PF12704"/>
    </source>
</evidence>
<dbReference type="PANTHER" id="PTHR30572">
    <property type="entry name" value="MEMBRANE COMPONENT OF TRANSPORTER-RELATED"/>
    <property type="match status" value="1"/>
</dbReference>
<dbReference type="Pfam" id="PF02687">
    <property type="entry name" value="FtsX"/>
    <property type="match status" value="2"/>
</dbReference>
<feature type="transmembrane region" description="Helical" evidence="8">
    <location>
        <begin position="467"/>
        <end position="485"/>
    </location>
</feature>
<feature type="transmembrane region" description="Helical" evidence="8">
    <location>
        <begin position="387"/>
        <end position="406"/>
    </location>
</feature>
<feature type="domain" description="MacB-like periplasmic core" evidence="10">
    <location>
        <begin position="519"/>
        <end position="723"/>
    </location>
</feature>
<dbReference type="GO" id="GO:0005886">
    <property type="term" value="C:plasma membrane"/>
    <property type="evidence" value="ECO:0007669"/>
    <property type="project" value="UniProtKB-SubCell"/>
</dbReference>
<evidence type="ECO:0000256" key="1">
    <source>
        <dbReference type="ARBA" id="ARBA00004651"/>
    </source>
</evidence>
<proteinExistence type="inferred from homology"/>
<dbReference type="GO" id="GO:0022857">
    <property type="term" value="F:transmembrane transporter activity"/>
    <property type="evidence" value="ECO:0007669"/>
    <property type="project" value="TreeGrafter"/>
</dbReference>
<dbReference type="OrthoDB" id="9780560at2"/>
<dbReference type="PANTHER" id="PTHR30572:SF4">
    <property type="entry name" value="ABC TRANSPORTER PERMEASE YTRF"/>
    <property type="match status" value="1"/>
</dbReference>
<keyword evidence="12" id="KW-1185">Reference proteome</keyword>
<evidence type="ECO:0000256" key="8">
    <source>
        <dbReference type="SAM" id="Phobius"/>
    </source>
</evidence>
<feature type="transmembrane region" description="Helical" evidence="8">
    <location>
        <begin position="762"/>
        <end position="787"/>
    </location>
</feature>
<feature type="region of interest" description="Disordered" evidence="7">
    <location>
        <begin position="64"/>
        <end position="83"/>
    </location>
</feature>
<keyword evidence="4 8" id="KW-1133">Transmembrane helix</keyword>
<evidence type="ECO:0000256" key="4">
    <source>
        <dbReference type="ARBA" id="ARBA00022989"/>
    </source>
</evidence>
<keyword evidence="3 8" id="KW-0812">Transmembrane</keyword>
<feature type="transmembrane region" description="Helical" evidence="8">
    <location>
        <begin position="519"/>
        <end position="540"/>
    </location>
</feature>
<organism evidence="11 12">
    <name type="scientific">Streptomyces piniterrae</name>
    <dbReference type="NCBI Taxonomy" id="2571125"/>
    <lineage>
        <taxon>Bacteria</taxon>
        <taxon>Bacillati</taxon>
        <taxon>Actinomycetota</taxon>
        <taxon>Actinomycetes</taxon>
        <taxon>Kitasatosporales</taxon>
        <taxon>Streptomycetaceae</taxon>
        <taxon>Streptomyces</taxon>
    </lineage>
</organism>
<dbReference type="EMBL" id="SUMB01000002">
    <property type="protein sequence ID" value="TJZ56778.1"/>
    <property type="molecule type" value="Genomic_DNA"/>
</dbReference>
<dbReference type="InterPro" id="IPR025857">
    <property type="entry name" value="MacB_PCD"/>
</dbReference>
<feature type="compositionally biased region" description="Basic and acidic residues" evidence="7">
    <location>
        <begin position="142"/>
        <end position="163"/>
    </location>
</feature>
<comment type="caution">
    <text evidence="11">The sequence shown here is derived from an EMBL/GenBank/DDBJ whole genome shotgun (WGS) entry which is preliminary data.</text>
</comment>
<feature type="domain" description="ABC3 transporter permease C-terminal" evidence="9">
    <location>
        <begin position="766"/>
        <end position="882"/>
    </location>
</feature>
<evidence type="ECO:0000313" key="11">
    <source>
        <dbReference type="EMBL" id="TJZ56778.1"/>
    </source>
</evidence>
<feature type="transmembrane region" description="Helical" evidence="8">
    <location>
        <begin position="856"/>
        <end position="875"/>
    </location>
</feature>
<evidence type="ECO:0000256" key="2">
    <source>
        <dbReference type="ARBA" id="ARBA00022475"/>
    </source>
</evidence>